<dbReference type="NCBIfam" id="TIGR01060">
    <property type="entry name" value="eno"/>
    <property type="match status" value="1"/>
</dbReference>
<evidence type="ECO:0000256" key="10">
    <source>
        <dbReference type="ARBA" id="ARBA00023239"/>
    </source>
</evidence>
<feature type="binding site" evidence="12">
    <location>
        <position position="163"/>
    </location>
    <ligand>
        <name>(2R)-2-phosphoglycerate</name>
        <dbReference type="ChEBI" id="CHEBI:58289"/>
    </ligand>
</feature>
<feature type="binding site" evidence="12 15">
    <location>
        <position position="285"/>
    </location>
    <ligand>
        <name>Mg(2+)</name>
        <dbReference type="ChEBI" id="CHEBI:18420"/>
    </ligand>
</feature>
<evidence type="ECO:0000256" key="3">
    <source>
        <dbReference type="ARBA" id="ARBA00012058"/>
    </source>
</evidence>
<dbReference type="GO" id="GO:0006096">
    <property type="term" value="P:glycolytic process"/>
    <property type="evidence" value="ECO:0007669"/>
    <property type="project" value="UniProtKB-UniRule"/>
</dbReference>
<dbReference type="InterPro" id="IPR020810">
    <property type="entry name" value="Enolase_C"/>
</dbReference>
<dbReference type="PANTHER" id="PTHR11902:SF1">
    <property type="entry name" value="ENOLASE"/>
    <property type="match status" value="1"/>
</dbReference>
<dbReference type="UniPathway" id="UPA00109">
    <property type="reaction ID" value="UER00187"/>
</dbReference>
<dbReference type="EC" id="4.2.1.11" evidence="3 12"/>
<evidence type="ECO:0000259" key="17">
    <source>
        <dbReference type="SMART" id="SM01193"/>
    </source>
</evidence>
<comment type="similarity">
    <text evidence="2 12">Belongs to the enolase family.</text>
</comment>
<comment type="cofactor">
    <cofactor evidence="12">
        <name>Mg(2+)</name>
        <dbReference type="ChEBI" id="CHEBI:18420"/>
    </cofactor>
    <text evidence="12">Binds a second Mg(2+) ion via substrate during catalysis.</text>
</comment>
<keyword evidence="19" id="KW-1185">Reference proteome</keyword>
<dbReference type="SMART" id="SM01192">
    <property type="entry name" value="Enolase_C"/>
    <property type="match status" value="1"/>
</dbReference>
<dbReference type="Pfam" id="PF00113">
    <property type="entry name" value="Enolase_C"/>
    <property type="match status" value="1"/>
</dbReference>
<comment type="function">
    <text evidence="11 12">Catalyzes the reversible conversion of 2-phosphoglycerate (2-PG) into phosphoenolpyruvate (PEP). It is essential for the degradation of carbohydrates via glycolysis.</text>
</comment>
<dbReference type="Gene3D" id="3.20.20.120">
    <property type="entry name" value="Enolase-like C-terminal domain"/>
    <property type="match status" value="1"/>
</dbReference>
<dbReference type="SFLD" id="SFLDS00001">
    <property type="entry name" value="Enolase"/>
    <property type="match status" value="1"/>
</dbReference>
<keyword evidence="9 12" id="KW-0324">Glycolysis</keyword>
<feature type="binding site" evidence="12 15">
    <location>
        <position position="312"/>
    </location>
    <ligand>
        <name>Mg(2+)</name>
        <dbReference type="ChEBI" id="CHEBI:18420"/>
    </ligand>
</feature>
<dbReference type="OrthoDB" id="9804716at2"/>
<dbReference type="RefSeq" id="WP_109961550.1">
    <property type="nucleotide sequence ID" value="NZ_CP029553.1"/>
</dbReference>
<keyword evidence="6 12" id="KW-0964">Secreted</keyword>
<dbReference type="GO" id="GO:0000015">
    <property type="term" value="C:phosphopyruvate hydratase complex"/>
    <property type="evidence" value="ECO:0007669"/>
    <property type="project" value="InterPro"/>
</dbReference>
<feature type="binding site" evidence="12">
    <location>
        <position position="367"/>
    </location>
    <ligand>
        <name>(2R)-2-phosphoglycerate</name>
        <dbReference type="ChEBI" id="CHEBI:58289"/>
    </ligand>
</feature>
<keyword evidence="5 12" id="KW-0963">Cytoplasm</keyword>
<evidence type="ECO:0000256" key="15">
    <source>
        <dbReference type="PIRSR" id="PIRSR001400-3"/>
    </source>
</evidence>
<dbReference type="CDD" id="cd03313">
    <property type="entry name" value="enolase"/>
    <property type="match status" value="1"/>
</dbReference>
<keyword evidence="8 12" id="KW-0460">Magnesium</keyword>
<evidence type="ECO:0000256" key="9">
    <source>
        <dbReference type="ARBA" id="ARBA00023152"/>
    </source>
</evidence>
<dbReference type="SUPFAM" id="SSF51604">
    <property type="entry name" value="Enolase C-terminal domain-like"/>
    <property type="match status" value="1"/>
</dbReference>
<dbReference type="InterPro" id="IPR036849">
    <property type="entry name" value="Enolase-like_C_sf"/>
</dbReference>
<accession>A0A2U8WUV6</accession>
<feature type="binding site" evidence="14">
    <location>
        <position position="312"/>
    </location>
    <ligand>
        <name>substrate</name>
    </ligand>
</feature>
<feature type="binding site" evidence="14">
    <location>
        <begin position="364"/>
        <end position="367"/>
    </location>
    <ligand>
        <name>substrate</name>
    </ligand>
</feature>
<feature type="binding site" evidence="12 15">
    <location>
        <position position="242"/>
    </location>
    <ligand>
        <name>Mg(2+)</name>
        <dbReference type="ChEBI" id="CHEBI:18420"/>
    </ligand>
</feature>
<reference evidence="18 19" key="1">
    <citation type="submission" date="2018-05" db="EMBL/GenBank/DDBJ databases">
        <title>Complete Genome Sequence of Methylobacterium sp. 17Sr1-28.</title>
        <authorList>
            <person name="Srinivasan S."/>
        </authorList>
    </citation>
    <scope>NUCLEOTIDE SEQUENCE [LARGE SCALE GENOMIC DNA]</scope>
    <source>
        <strain evidence="18 19">17Sr1-28</strain>
    </source>
</reference>
<evidence type="ECO:0000313" key="19">
    <source>
        <dbReference type="Proteomes" id="UP000245444"/>
    </source>
</evidence>
<evidence type="ECO:0000256" key="8">
    <source>
        <dbReference type="ARBA" id="ARBA00022842"/>
    </source>
</evidence>
<dbReference type="FunFam" id="3.20.20.120:FF:000001">
    <property type="entry name" value="Enolase"/>
    <property type="match status" value="1"/>
</dbReference>
<protein>
    <recommendedName>
        <fullName evidence="4 12">Enolase</fullName>
        <ecNumber evidence="3 12">4.2.1.11</ecNumber>
    </recommendedName>
    <alternativeName>
        <fullName evidence="12">2-phospho-D-glycerate hydro-lyase</fullName>
    </alternativeName>
    <alternativeName>
        <fullName evidence="12">2-phosphoglycerate dehydratase</fullName>
    </alternativeName>
</protein>
<dbReference type="SUPFAM" id="SSF54826">
    <property type="entry name" value="Enolase N-terminal domain-like"/>
    <property type="match status" value="1"/>
</dbReference>
<evidence type="ECO:0000256" key="5">
    <source>
        <dbReference type="ARBA" id="ARBA00022490"/>
    </source>
</evidence>
<dbReference type="PIRSF" id="PIRSF001400">
    <property type="entry name" value="Enolase"/>
    <property type="match status" value="1"/>
</dbReference>
<feature type="binding site" evidence="12">
    <location>
        <position position="388"/>
    </location>
    <ligand>
        <name>(2R)-2-phosphoglycerate</name>
        <dbReference type="ChEBI" id="CHEBI:58289"/>
    </ligand>
</feature>
<evidence type="ECO:0000256" key="1">
    <source>
        <dbReference type="ARBA" id="ARBA00005031"/>
    </source>
</evidence>
<dbReference type="PRINTS" id="PR00148">
    <property type="entry name" value="ENOLASE"/>
</dbReference>
<dbReference type="GO" id="GO:0009986">
    <property type="term" value="C:cell surface"/>
    <property type="evidence" value="ECO:0007669"/>
    <property type="project" value="UniProtKB-SubCell"/>
</dbReference>
<dbReference type="InterPro" id="IPR020809">
    <property type="entry name" value="Enolase_CS"/>
</dbReference>
<evidence type="ECO:0000256" key="6">
    <source>
        <dbReference type="ARBA" id="ARBA00022525"/>
    </source>
</evidence>
<evidence type="ECO:0000256" key="12">
    <source>
        <dbReference type="HAMAP-Rule" id="MF_00318"/>
    </source>
</evidence>
<dbReference type="HAMAP" id="MF_00318">
    <property type="entry name" value="Enolase"/>
    <property type="match status" value="1"/>
</dbReference>
<dbReference type="Gene3D" id="3.30.390.10">
    <property type="entry name" value="Enolase-like, N-terminal domain"/>
    <property type="match status" value="1"/>
</dbReference>
<feature type="binding site" evidence="14">
    <location>
        <position position="164"/>
    </location>
    <ligand>
        <name>substrate</name>
    </ligand>
</feature>
<dbReference type="GO" id="GO:0000287">
    <property type="term" value="F:magnesium ion binding"/>
    <property type="evidence" value="ECO:0007669"/>
    <property type="project" value="UniProtKB-UniRule"/>
</dbReference>
<dbReference type="FunFam" id="3.30.390.10:FF:000001">
    <property type="entry name" value="Enolase"/>
    <property type="match status" value="1"/>
</dbReference>
<comment type="catalytic activity">
    <reaction evidence="12">
        <text>(2R)-2-phosphoglycerate = phosphoenolpyruvate + H2O</text>
        <dbReference type="Rhea" id="RHEA:10164"/>
        <dbReference type="ChEBI" id="CHEBI:15377"/>
        <dbReference type="ChEBI" id="CHEBI:58289"/>
        <dbReference type="ChEBI" id="CHEBI:58702"/>
        <dbReference type="EC" id="4.2.1.11"/>
    </reaction>
</comment>
<proteinExistence type="inferred from homology"/>
<evidence type="ECO:0000256" key="14">
    <source>
        <dbReference type="PIRSR" id="PIRSR001400-2"/>
    </source>
</evidence>
<organism evidence="18 19">
    <name type="scientific">Methylobacterium terrae</name>
    <dbReference type="NCBI Taxonomy" id="2202827"/>
    <lineage>
        <taxon>Bacteria</taxon>
        <taxon>Pseudomonadati</taxon>
        <taxon>Pseudomonadota</taxon>
        <taxon>Alphaproteobacteria</taxon>
        <taxon>Hyphomicrobiales</taxon>
        <taxon>Methylobacteriaceae</taxon>
        <taxon>Methylobacterium</taxon>
    </lineage>
</organism>
<keyword evidence="10 12" id="KW-0456">Lyase</keyword>
<feature type="binding site" evidence="14">
    <location>
        <position position="155"/>
    </location>
    <ligand>
        <name>substrate</name>
    </ligand>
</feature>
<dbReference type="GO" id="GO:0004634">
    <property type="term" value="F:phosphopyruvate hydratase activity"/>
    <property type="evidence" value="ECO:0007669"/>
    <property type="project" value="UniProtKB-UniRule"/>
</dbReference>
<comment type="pathway">
    <text evidence="1 12">Carbohydrate degradation; glycolysis; pyruvate from D-glyceraldehyde 3-phosphate: step 4/5.</text>
</comment>
<dbReference type="Proteomes" id="UP000245444">
    <property type="component" value="Chromosome"/>
</dbReference>
<evidence type="ECO:0000256" key="7">
    <source>
        <dbReference type="ARBA" id="ARBA00022723"/>
    </source>
</evidence>
<sequence>MTAITNIAARQILDSRGNPTVEVDVLLEDGSFGRAAVPSGASTGAHEAVELRDGDKSRYGGKGVLKAVEAVNGEILDAIGGMDAEEQAAIDEAMIELDGTPNKARLGANAILGVSLAVAKAAAEASGLPLYRYVGGTQARILPVPMMNIINGGAHADNPIDFQEFMIMPVGADSLAEAVRWGAEVFHTLKGALKKAGHNTNVGDEGGFAPNLPSAEAALDFVMDSIRAAGFEPGRDIVLALDCAATEFFKNGSYVYEGEGQTRDPQAQAAYLAKLVDAYPILSIEDGMSEDDWAGWKALTDAVGDRCQLVGDDLFVTNVARLSEGIAKGTANSILVKVNQIGSLTETLAAVDMAHRAGYTAVMSHRSGETEDATIADLAVATNCGQIKTGSLARSDRLAKYNQLIRIEEGLGSQARYLGRNALKIG</sequence>
<feature type="active site" description="Proton acceptor" evidence="12 13">
    <location>
        <position position="337"/>
    </location>
</feature>
<feature type="domain" description="Enolase N-terminal" evidence="17">
    <location>
        <begin position="4"/>
        <end position="134"/>
    </location>
</feature>
<feature type="binding site" evidence="14">
    <location>
        <position position="388"/>
    </location>
    <ligand>
        <name>substrate</name>
    </ligand>
</feature>
<gene>
    <name evidence="12" type="primary">eno</name>
    <name evidence="18" type="ORF">DK419_25440</name>
</gene>
<dbReference type="GO" id="GO:0005576">
    <property type="term" value="C:extracellular region"/>
    <property type="evidence" value="ECO:0007669"/>
    <property type="project" value="UniProtKB-SubCell"/>
</dbReference>
<dbReference type="PANTHER" id="PTHR11902">
    <property type="entry name" value="ENOLASE"/>
    <property type="match status" value="1"/>
</dbReference>
<keyword evidence="7 12" id="KW-0479">Metal-binding</keyword>
<dbReference type="SFLD" id="SFLDG00178">
    <property type="entry name" value="enolase"/>
    <property type="match status" value="1"/>
</dbReference>
<dbReference type="InterPro" id="IPR029017">
    <property type="entry name" value="Enolase-like_N"/>
</dbReference>
<evidence type="ECO:0000256" key="4">
    <source>
        <dbReference type="ARBA" id="ARBA00017068"/>
    </source>
</evidence>
<dbReference type="InterPro" id="IPR000941">
    <property type="entry name" value="Enolase"/>
</dbReference>
<dbReference type="SFLD" id="SFLDF00002">
    <property type="entry name" value="enolase"/>
    <property type="match status" value="1"/>
</dbReference>
<evidence type="ECO:0000256" key="13">
    <source>
        <dbReference type="PIRSR" id="PIRSR001400-1"/>
    </source>
</evidence>
<keyword evidence="18" id="KW-0670">Pyruvate</keyword>
<evidence type="ECO:0000259" key="16">
    <source>
        <dbReference type="SMART" id="SM01192"/>
    </source>
</evidence>
<dbReference type="AlphaFoldDB" id="A0A2U8WUV6"/>
<dbReference type="SMART" id="SM01193">
    <property type="entry name" value="Enolase_N"/>
    <property type="match status" value="1"/>
</dbReference>
<feature type="binding site" evidence="14">
    <location>
        <position position="285"/>
    </location>
    <ligand>
        <name>substrate</name>
    </ligand>
</feature>
<evidence type="ECO:0000313" key="18">
    <source>
        <dbReference type="EMBL" id="AWN49278.1"/>
    </source>
</evidence>
<name>A0A2U8WUV6_9HYPH</name>
<feature type="binding site" evidence="12">
    <location>
        <position position="366"/>
    </location>
    <ligand>
        <name>(2R)-2-phosphoglycerate</name>
        <dbReference type="ChEBI" id="CHEBI:58289"/>
    </ligand>
</feature>
<dbReference type="KEGG" id="mtea:DK419_25440"/>
<comment type="cofactor">
    <cofactor evidence="15">
        <name>Mg(2+)</name>
        <dbReference type="ChEBI" id="CHEBI:18420"/>
    </cofactor>
    <text evidence="15">Mg(2+) is required for catalysis and for stabilizing the dimer.</text>
</comment>
<evidence type="ECO:0000256" key="11">
    <source>
        <dbReference type="ARBA" id="ARBA00045763"/>
    </source>
</evidence>
<dbReference type="PROSITE" id="PS00164">
    <property type="entry name" value="ENOLASE"/>
    <property type="match status" value="1"/>
</dbReference>
<comment type="subcellular location">
    <subcellularLocation>
        <location evidence="12">Cytoplasm</location>
    </subcellularLocation>
    <subcellularLocation>
        <location evidence="12">Secreted</location>
    </subcellularLocation>
    <subcellularLocation>
        <location evidence="12">Cell surface</location>
    </subcellularLocation>
    <text evidence="12">Fractions of enolase are present in both the cytoplasm and on the cell surface.</text>
</comment>
<dbReference type="Pfam" id="PF03952">
    <property type="entry name" value="Enolase_N"/>
    <property type="match status" value="1"/>
</dbReference>
<dbReference type="InterPro" id="IPR020811">
    <property type="entry name" value="Enolase_N"/>
</dbReference>
<feature type="binding site" evidence="12">
    <location>
        <position position="337"/>
    </location>
    <ligand>
        <name>(2R)-2-phosphoglycerate</name>
        <dbReference type="ChEBI" id="CHEBI:58289"/>
    </ligand>
</feature>
<feature type="active site" description="Proton donor" evidence="12 13">
    <location>
        <position position="205"/>
    </location>
</feature>
<evidence type="ECO:0000256" key="2">
    <source>
        <dbReference type="ARBA" id="ARBA00009604"/>
    </source>
</evidence>
<dbReference type="EMBL" id="CP029553">
    <property type="protein sequence ID" value="AWN49278.1"/>
    <property type="molecule type" value="Genomic_DNA"/>
</dbReference>
<feature type="domain" description="Enolase C-terminal TIM barrel" evidence="16">
    <location>
        <begin position="139"/>
        <end position="425"/>
    </location>
</feature>